<accession>A0A3N4ZPY2</accession>
<evidence type="ECO:0000259" key="1">
    <source>
        <dbReference type="Pfam" id="PF13460"/>
    </source>
</evidence>
<reference evidence="2 3" key="1">
    <citation type="submission" date="2018-11" db="EMBL/GenBank/DDBJ databases">
        <title>Sequencing the genomes of 1000 actinobacteria strains.</title>
        <authorList>
            <person name="Klenk H.-P."/>
        </authorList>
    </citation>
    <scope>NUCLEOTIDE SEQUENCE [LARGE SCALE GENOMIC DNA]</scope>
    <source>
        <strain evidence="2 3">DSM 14418</strain>
    </source>
</reference>
<keyword evidence="3" id="KW-1185">Reference proteome</keyword>
<dbReference type="PANTHER" id="PTHR12126">
    <property type="entry name" value="NADH-UBIQUINONE OXIDOREDUCTASE 39 KDA SUBUNIT-RELATED"/>
    <property type="match status" value="1"/>
</dbReference>
<name>A0A3N4ZPY2_9MICO</name>
<dbReference type="Gene3D" id="3.40.50.720">
    <property type="entry name" value="NAD(P)-binding Rossmann-like Domain"/>
    <property type="match status" value="1"/>
</dbReference>
<dbReference type="InterPro" id="IPR051207">
    <property type="entry name" value="ComplexI_NDUFA9_subunit"/>
</dbReference>
<protein>
    <submittedName>
        <fullName evidence="2">Uncharacterized protein YbjT (DUF2867 family)</fullName>
    </submittedName>
</protein>
<dbReference type="PANTHER" id="PTHR12126:SF11">
    <property type="entry name" value="NADH DEHYDROGENASE [UBIQUINONE] 1 ALPHA SUBCOMPLEX SUBUNIT 9, MITOCHONDRIAL"/>
    <property type="match status" value="1"/>
</dbReference>
<comment type="caution">
    <text evidence="2">The sequence shown here is derived from an EMBL/GenBank/DDBJ whole genome shotgun (WGS) entry which is preliminary data.</text>
</comment>
<dbReference type="SUPFAM" id="SSF51735">
    <property type="entry name" value="NAD(P)-binding Rossmann-fold domains"/>
    <property type="match status" value="1"/>
</dbReference>
<feature type="domain" description="NAD(P)-binding" evidence="1">
    <location>
        <begin position="7"/>
        <end position="189"/>
    </location>
</feature>
<dbReference type="EMBL" id="RKRA01000001">
    <property type="protein sequence ID" value="RPF27708.1"/>
    <property type="molecule type" value="Genomic_DNA"/>
</dbReference>
<evidence type="ECO:0000313" key="3">
    <source>
        <dbReference type="Proteomes" id="UP000280726"/>
    </source>
</evidence>
<dbReference type="AlphaFoldDB" id="A0A3N4ZPY2"/>
<organism evidence="2 3">
    <name type="scientific">Georgenia muralis</name>
    <dbReference type="NCBI Taxonomy" id="154117"/>
    <lineage>
        <taxon>Bacteria</taxon>
        <taxon>Bacillati</taxon>
        <taxon>Actinomycetota</taxon>
        <taxon>Actinomycetes</taxon>
        <taxon>Micrococcales</taxon>
        <taxon>Bogoriellaceae</taxon>
        <taxon>Georgenia</taxon>
    </lineage>
</organism>
<sequence>MLVVIAGGTGRLGTAVAGRLVEAGHRVRVFSRGLTPRPALDPRVEVAVADVRDPASLPPVLAGASVVVSAVQGFVGRGGATPANTDRDGNVALVDAARAAGADVVLVSLVNASPESPLELGRAKAAAEEHLRRSGVRWTIVRSDAFTQAWVALLEQTSKNGRPVVFGRADNPVAWVDVEDVADVVTAAVLDGSLRGRTLDVCGPERLTLGQLALAVMRRGGVAGRPRRVPRPVLHVAARTVGVARPVLGRQMRAALAMDVMQPADDAATRAALPGLAGRGVSEVLGLRRR</sequence>
<gene>
    <name evidence="2" type="ORF">EDD32_2199</name>
</gene>
<dbReference type="GO" id="GO:0044877">
    <property type="term" value="F:protein-containing complex binding"/>
    <property type="evidence" value="ECO:0007669"/>
    <property type="project" value="TreeGrafter"/>
</dbReference>
<dbReference type="Pfam" id="PF13460">
    <property type="entry name" value="NAD_binding_10"/>
    <property type="match status" value="1"/>
</dbReference>
<dbReference type="Proteomes" id="UP000280726">
    <property type="component" value="Unassembled WGS sequence"/>
</dbReference>
<dbReference type="InterPro" id="IPR016040">
    <property type="entry name" value="NAD(P)-bd_dom"/>
</dbReference>
<evidence type="ECO:0000313" key="2">
    <source>
        <dbReference type="EMBL" id="RPF27708.1"/>
    </source>
</evidence>
<dbReference type="InterPro" id="IPR036291">
    <property type="entry name" value="NAD(P)-bd_dom_sf"/>
</dbReference>
<dbReference type="RefSeq" id="WP_170175267.1">
    <property type="nucleotide sequence ID" value="NZ_RKRA01000001.1"/>
</dbReference>
<proteinExistence type="predicted"/>